<dbReference type="PANTHER" id="PTHR21311">
    <property type="entry name" value="CONSERVED OLIGOMERIC GOLGI COMPLEX COMPONENT 8"/>
    <property type="match status" value="1"/>
</dbReference>
<comment type="subcellular location">
    <subcellularLocation>
        <location evidence="1">Golgi apparatus membrane</location>
        <topology evidence="1">Peripheral membrane protein</topology>
    </subcellularLocation>
</comment>
<comment type="caution">
    <text evidence="10">The sequence shown here is derived from an EMBL/GenBank/DDBJ whole genome shotgun (WGS) entry which is preliminary data.</text>
</comment>
<keyword evidence="11" id="KW-1185">Reference proteome</keyword>
<evidence type="ECO:0000256" key="3">
    <source>
        <dbReference type="ARBA" id="ARBA00020983"/>
    </source>
</evidence>
<evidence type="ECO:0000313" key="11">
    <source>
        <dbReference type="Proteomes" id="UP000780801"/>
    </source>
</evidence>
<dbReference type="AlphaFoldDB" id="A0A9P6FR01"/>
<dbReference type="GO" id="GO:0017119">
    <property type="term" value="C:Golgi transport complex"/>
    <property type="evidence" value="ECO:0007669"/>
    <property type="project" value="InterPro"/>
</dbReference>
<dbReference type="EMBL" id="JAABOA010002646">
    <property type="protein sequence ID" value="KAF9579601.1"/>
    <property type="molecule type" value="Genomic_DNA"/>
</dbReference>
<organism evidence="10 11">
    <name type="scientific">Lunasporangiospora selenospora</name>
    <dbReference type="NCBI Taxonomy" id="979761"/>
    <lineage>
        <taxon>Eukaryota</taxon>
        <taxon>Fungi</taxon>
        <taxon>Fungi incertae sedis</taxon>
        <taxon>Mucoromycota</taxon>
        <taxon>Mortierellomycotina</taxon>
        <taxon>Mortierellomycetes</taxon>
        <taxon>Mortierellales</taxon>
        <taxon>Mortierellaceae</taxon>
        <taxon>Lunasporangiospora</taxon>
    </lineage>
</organism>
<evidence type="ECO:0000256" key="7">
    <source>
        <dbReference type="ARBA" id="ARBA00023136"/>
    </source>
</evidence>
<accession>A0A9P6FR01</accession>
<dbReference type="Proteomes" id="UP000780801">
    <property type="component" value="Unassembled WGS sequence"/>
</dbReference>
<evidence type="ECO:0000256" key="5">
    <source>
        <dbReference type="ARBA" id="ARBA00022927"/>
    </source>
</evidence>
<keyword evidence="4" id="KW-0813">Transport</keyword>
<dbReference type="InterPro" id="IPR007255">
    <property type="entry name" value="COG8"/>
</dbReference>
<dbReference type="OrthoDB" id="3900342at2759"/>
<feature type="non-terminal residue" evidence="10">
    <location>
        <position position="1"/>
    </location>
</feature>
<gene>
    <name evidence="10" type="ORF">BGW38_004081</name>
</gene>
<dbReference type="PANTHER" id="PTHR21311:SF0">
    <property type="entry name" value="CONSERVED OLIGOMERIC GOLGI COMPLEX SUBUNIT 8"/>
    <property type="match status" value="1"/>
</dbReference>
<dbReference type="GO" id="GO:0006891">
    <property type="term" value="P:intra-Golgi vesicle-mediated transport"/>
    <property type="evidence" value="ECO:0007669"/>
    <property type="project" value="TreeGrafter"/>
</dbReference>
<proteinExistence type="inferred from homology"/>
<feature type="region of interest" description="Disordered" evidence="9">
    <location>
        <begin position="151"/>
        <end position="226"/>
    </location>
</feature>
<keyword evidence="7" id="KW-0472">Membrane</keyword>
<evidence type="ECO:0000256" key="2">
    <source>
        <dbReference type="ARBA" id="ARBA00006419"/>
    </source>
</evidence>
<sequence length="226" mass="25052">TVLMDYPALAYLTNAYLSALNSLRLLAPLSLAIPLRGILVDSLIKVDRAMEQYDRLIFGERSAAFRSTLAPPIEMGMTNMGSRVEQMDRTMVLSEQRIMDGFVVVYKRAVQDYILKCFDEGIYGGLVHLESLFPGPEKEEEEEEVAVVVEEEAKEKENEPLESQVESSGIDPAEPPTQETAADIITQAESTSPRPESEPSAEQIQSEPEETITEQATGAERPLEAE</sequence>
<dbReference type="GO" id="GO:0015031">
    <property type="term" value="P:protein transport"/>
    <property type="evidence" value="ECO:0007669"/>
    <property type="project" value="UniProtKB-KW"/>
</dbReference>
<evidence type="ECO:0000256" key="1">
    <source>
        <dbReference type="ARBA" id="ARBA00004395"/>
    </source>
</evidence>
<evidence type="ECO:0000313" key="10">
    <source>
        <dbReference type="EMBL" id="KAF9579601.1"/>
    </source>
</evidence>
<evidence type="ECO:0000256" key="4">
    <source>
        <dbReference type="ARBA" id="ARBA00022448"/>
    </source>
</evidence>
<dbReference type="GO" id="GO:0000139">
    <property type="term" value="C:Golgi membrane"/>
    <property type="evidence" value="ECO:0007669"/>
    <property type="project" value="UniProtKB-SubCell"/>
</dbReference>
<reference evidence="10" key="1">
    <citation type="journal article" date="2020" name="Fungal Divers.">
        <title>Resolving the Mortierellaceae phylogeny through synthesis of multi-gene phylogenetics and phylogenomics.</title>
        <authorList>
            <person name="Vandepol N."/>
            <person name="Liber J."/>
            <person name="Desiro A."/>
            <person name="Na H."/>
            <person name="Kennedy M."/>
            <person name="Barry K."/>
            <person name="Grigoriev I.V."/>
            <person name="Miller A.N."/>
            <person name="O'Donnell K."/>
            <person name="Stajich J.E."/>
            <person name="Bonito G."/>
        </authorList>
    </citation>
    <scope>NUCLEOTIDE SEQUENCE</scope>
    <source>
        <strain evidence="10">KOD1015</strain>
    </source>
</reference>
<evidence type="ECO:0000256" key="9">
    <source>
        <dbReference type="SAM" id="MobiDB-lite"/>
    </source>
</evidence>
<comment type="similarity">
    <text evidence="2">Belongs to the COG8 family.</text>
</comment>
<evidence type="ECO:0000256" key="6">
    <source>
        <dbReference type="ARBA" id="ARBA00023034"/>
    </source>
</evidence>
<keyword evidence="5" id="KW-0653">Protein transport</keyword>
<protein>
    <recommendedName>
        <fullName evidence="3">Conserved oligomeric Golgi complex subunit 8</fullName>
    </recommendedName>
    <alternativeName>
        <fullName evidence="8">Component of oligomeric Golgi complex 8</fullName>
    </alternativeName>
</protein>
<keyword evidence="6" id="KW-0333">Golgi apparatus</keyword>
<evidence type="ECO:0000256" key="8">
    <source>
        <dbReference type="ARBA" id="ARBA00031347"/>
    </source>
</evidence>
<name>A0A9P6FR01_9FUNG</name>
<feature type="compositionally biased region" description="Low complexity" evidence="9">
    <location>
        <begin position="189"/>
        <end position="202"/>
    </location>
</feature>